<evidence type="ECO:0000256" key="3">
    <source>
        <dbReference type="SAM" id="MobiDB-lite"/>
    </source>
</evidence>
<feature type="region of interest" description="Disordered" evidence="3">
    <location>
        <begin position="431"/>
        <end position="456"/>
    </location>
</feature>
<keyword evidence="1" id="KW-0880">Kelch repeat</keyword>
<dbReference type="SMART" id="SM00612">
    <property type="entry name" value="Kelch"/>
    <property type="match status" value="6"/>
</dbReference>
<evidence type="ECO:0000256" key="2">
    <source>
        <dbReference type="ARBA" id="ARBA00022737"/>
    </source>
</evidence>
<dbReference type="InterPro" id="IPR015915">
    <property type="entry name" value="Kelch-typ_b-propeller"/>
</dbReference>
<evidence type="ECO:0000313" key="4">
    <source>
        <dbReference type="EMBL" id="CAE4631148.1"/>
    </source>
</evidence>
<sequence>MAQAPARAPAAIGLRAAATGAPEAGGVGTVAMEVPAVVGRAELETLRASHEALRRQVEALVLCLEQKNVLGKGELKGQARAASASPDSRGAASPNAASQRCAAGREDRRPLALANPEKLFAVGGFSNRHDTIGLKAGEYFDAEYGTWQDLPPLNWSRAFHASAVLNRCLYIVGGHFHAVAKSTVRFDTDKWQWETLGSMSKMRSEAAATASGRFLWVCGGTNGPHVWDCMERFDPKGNHGKGVWEEMPCMSEKRRSHAMGNVRGELLVCGGLNQGPLQECQGMPALTSAEVFRPGQGKWEAVEPMVIRRCRHAMATNGSTAYVCGGINSVCGIATTAVELYNLSTGTWVRGAPMMQPRFWHGVGFVAGRLFVVGGFHEEVFPDNPAVCSGEQFDPETGKWTAATAMSTGRTAFTGGVVAFDGVPGQYAAARRTSPRPSALRRPASPTTRQLSAAMG</sequence>
<dbReference type="EMBL" id="HBNR01061652">
    <property type="protein sequence ID" value="CAE4631148.1"/>
    <property type="molecule type" value="Transcribed_RNA"/>
</dbReference>
<keyword evidence="2" id="KW-0677">Repeat</keyword>
<dbReference type="InterPro" id="IPR006652">
    <property type="entry name" value="Kelch_1"/>
</dbReference>
<dbReference type="SUPFAM" id="SSF50965">
    <property type="entry name" value="Galactose oxidase, central domain"/>
    <property type="match status" value="1"/>
</dbReference>
<dbReference type="InterPro" id="IPR011043">
    <property type="entry name" value="Gal_Oxase/kelch_b-propeller"/>
</dbReference>
<dbReference type="Pfam" id="PF01344">
    <property type="entry name" value="Kelch_1"/>
    <property type="match status" value="1"/>
</dbReference>
<dbReference type="AlphaFoldDB" id="A0A7S4VIA1"/>
<gene>
    <name evidence="4" type="ORF">AMON00008_LOCUS43430</name>
</gene>
<dbReference type="Pfam" id="PF24681">
    <property type="entry name" value="Kelch_KLHDC2_KLHL20_DRC7"/>
    <property type="match status" value="1"/>
</dbReference>
<dbReference type="PANTHER" id="PTHR45632">
    <property type="entry name" value="LD33804P"/>
    <property type="match status" value="1"/>
</dbReference>
<feature type="region of interest" description="Disordered" evidence="3">
    <location>
        <begin position="75"/>
        <end position="104"/>
    </location>
</feature>
<name>A0A7S4VIA1_9DINO</name>
<proteinExistence type="predicted"/>
<evidence type="ECO:0000256" key="1">
    <source>
        <dbReference type="ARBA" id="ARBA00022441"/>
    </source>
</evidence>
<organism evidence="4">
    <name type="scientific">Alexandrium monilatum</name>
    <dbReference type="NCBI Taxonomy" id="311494"/>
    <lineage>
        <taxon>Eukaryota</taxon>
        <taxon>Sar</taxon>
        <taxon>Alveolata</taxon>
        <taxon>Dinophyceae</taxon>
        <taxon>Gonyaulacales</taxon>
        <taxon>Pyrocystaceae</taxon>
        <taxon>Alexandrium</taxon>
    </lineage>
</organism>
<dbReference type="Gene3D" id="2.120.10.80">
    <property type="entry name" value="Kelch-type beta propeller"/>
    <property type="match status" value="2"/>
</dbReference>
<dbReference type="PANTHER" id="PTHR45632:SF3">
    <property type="entry name" value="KELCH-LIKE PROTEIN 32"/>
    <property type="match status" value="1"/>
</dbReference>
<protein>
    <submittedName>
        <fullName evidence="4">Uncharacterized protein</fullName>
    </submittedName>
</protein>
<feature type="compositionally biased region" description="Low complexity" evidence="3">
    <location>
        <begin position="431"/>
        <end position="447"/>
    </location>
</feature>
<reference evidence="4" key="1">
    <citation type="submission" date="2021-01" db="EMBL/GenBank/DDBJ databases">
        <authorList>
            <person name="Corre E."/>
            <person name="Pelletier E."/>
            <person name="Niang G."/>
            <person name="Scheremetjew M."/>
            <person name="Finn R."/>
            <person name="Kale V."/>
            <person name="Holt S."/>
            <person name="Cochrane G."/>
            <person name="Meng A."/>
            <person name="Brown T."/>
            <person name="Cohen L."/>
        </authorList>
    </citation>
    <scope>NUCLEOTIDE SEQUENCE</scope>
    <source>
        <strain evidence="4">CCMP3105</strain>
    </source>
</reference>
<accession>A0A7S4VIA1</accession>